<dbReference type="InterPro" id="IPR045055">
    <property type="entry name" value="DNA2/NAM7-like"/>
</dbReference>
<protein>
    <submittedName>
        <fullName evidence="11">Helicase sen1</fullName>
    </submittedName>
</protein>
<feature type="compositionally biased region" description="Basic and acidic residues" evidence="6">
    <location>
        <begin position="2285"/>
        <end position="2297"/>
    </location>
</feature>
<keyword evidence="2" id="KW-0547">Nucleotide-binding</keyword>
<dbReference type="GO" id="GO:0016787">
    <property type="term" value="F:hydrolase activity"/>
    <property type="evidence" value="ECO:0007669"/>
    <property type="project" value="UniProtKB-KW"/>
</dbReference>
<feature type="domain" description="Helicase SEN1 beta-barrel" evidence="10">
    <location>
        <begin position="1280"/>
        <end position="1401"/>
    </location>
</feature>
<dbReference type="OrthoDB" id="6513042at2759"/>
<dbReference type="InterPro" id="IPR024481">
    <property type="entry name" value="Helicase_Sen1_N"/>
</dbReference>
<feature type="domain" description="DNA2/NAM7 helicase-like C-terminal" evidence="9">
    <location>
        <begin position="1776"/>
        <end position="1969"/>
    </location>
</feature>
<dbReference type="InterPro" id="IPR056474">
    <property type="entry name" value="SEN1_barrel"/>
</dbReference>
<evidence type="ECO:0000256" key="4">
    <source>
        <dbReference type="ARBA" id="ARBA00022806"/>
    </source>
</evidence>
<keyword evidence="5" id="KW-0067">ATP-binding</keyword>
<feature type="region of interest" description="Disordered" evidence="6">
    <location>
        <begin position="1117"/>
        <end position="1138"/>
    </location>
</feature>
<feature type="region of interest" description="Disordered" evidence="6">
    <location>
        <begin position="2269"/>
        <end position="2319"/>
    </location>
</feature>
<feature type="compositionally biased region" description="Low complexity" evidence="6">
    <location>
        <begin position="2519"/>
        <end position="2532"/>
    </location>
</feature>
<feature type="region of interest" description="Disordered" evidence="6">
    <location>
        <begin position="2944"/>
        <end position="2963"/>
    </location>
</feature>
<dbReference type="PANTHER" id="PTHR10887">
    <property type="entry name" value="DNA2/NAM7 HELICASE FAMILY"/>
    <property type="match status" value="1"/>
</dbReference>
<dbReference type="FunFam" id="3.40.50.300:FF:000326">
    <property type="entry name" value="P-loop containing nucleoside triphosphate hydrolase"/>
    <property type="match status" value="1"/>
</dbReference>
<name>A0A1R0GY31_9FUNG</name>
<feature type="region of interest" description="Disordered" evidence="6">
    <location>
        <begin position="2510"/>
        <end position="2578"/>
    </location>
</feature>
<dbReference type="GO" id="GO:0004386">
    <property type="term" value="F:helicase activity"/>
    <property type="evidence" value="ECO:0007669"/>
    <property type="project" value="UniProtKB-KW"/>
</dbReference>
<feature type="region of interest" description="Disordered" evidence="6">
    <location>
        <begin position="2736"/>
        <end position="2772"/>
    </location>
</feature>
<evidence type="ECO:0000259" key="7">
    <source>
        <dbReference type="Pfam" id="PF12726"/>
    </source>
</evidence>
<dbReference type="Proteomes" id="UP000187455">
    <property type="component" value="Unassembled WGS sequence"/>
</dbReference>
<evidence type="ECO:0000259" key="8">
    <source>
        <dbReference type="Pfam" id="PF13086"/>
    </source>
</evidence>
<evidence type="ECO:0000259" key="9">
    <source>
        <dbReference type="Pfam" id="PF13087"/>
    </source>
</evidence>
<evidence type="ECO:0000256" key="3">
    <source>
        <dbReference type="ARBA" id="ARBA00022801"/>
    </source>
</evidence>
<dbReference type="SUPFAM" id="SSF52540">
    <property type="entry name" value="P-loop containing nucleoside triphosphate hydrolases"/>
    <property type="match status" value="1"/>
</dbReference>
<organism evidence="11 12">
    <name type="scientific">Smittium mucronatum</name>
    <dbReference type="NCBI Taxonomy" id="133383"/>
    <lineage>
        <taxon>Eukaryota</taxon>
        <taxon>Fungi</taxon>
        <taxon>Fungi incertae sedis</taxon>
        <taxon>Zoopagomycota</taxon>
        <taxon>Kickxellomycotina</taxon>
        <taxon>Harpellomycetes</taxon>
        <taxon>Harpellales</taxon>
        <taxon>Legeriomycetaceae</taxon>
        <taxon>Smittium</taxon>
    </lineage>
</organism>
<dbReference type="GO" id="GO:0001147">
    <property type="term" value="F:transcription termination site sequence-specific DNA binding"/>
    <property type="evidence" value="ECO:0007669"/>
    <property type="project" value="TreeGrafter"/>
</dbReference>
<dbReference type="InterPro" id="IPR041679">
    <property type="entry name" value="DNA2/NAM7-like_C"/>
</dbReference>
<evidence type="ECO:0000313" key="11">
    <source>
        <dbReference type="EMBL" id="OLY81811.1"/>
    </source>
</evidence>
<feature type="domain" description="DNA2/NAM7 helicase helicase" evidence="8">
    <location>
        <begin position="1453"/>
        <end position="1768"/>
    </location>
</feature>
<dbReference type="InterPro" id="IPR027417">
    <property type="entry name" value="P-loop_NTPase"/>
</dbReference>
<feature type="compositionally biased region" description="Polar residues" evidence="6">
    <location>
        <begin position="2310"/>
        <end position="2319"/>
    </location>
</feature>
<dbReference type="PANTHER" id="PTHR10887:SF495">
    <property type="entry name" value="HELICASE SENATAXIN ISOFORM X1-RELATED"/>
    <property type="match status" value="1"/>
</dbReference>
<accession>A0A1R0GY31</accession>
<keyword evidence="12" id="KW-1185">Reference proteome</keyword>
<evidence type="ECO:0000256" key="5">
    <source>
        <dbReference type="ARBA" id="ARBA00022840"/>
    </source>
</evidence>
<dbReference type="Pfam" id="PF12726">
    <property type="entry name" value="SEN1_N"/>
    <property type="match status" value="1"/>
</dbReference>
<evidence type="ECO:0000256" key="1">
    <source>
        <dbReference type="ARBA" id="ARBA00007913"/>
    </source>
</evidence>
<reference evidence="11 12" key="1">
    <citation type="journal article" date="2016" name="Mol. Biol. Evol.">
        <title>Genome-Wide Survey of Gut Fungi (Harpellales) Reveals the First Horizontally Transferred Ubiquitin Gene from a Mosquito Host.</title>
        <authorList>
            <person name="Wang Y."/>
            <person name="White M.M."/>
            <person name="Kvist S."/>
            <person name="Moncalvo J.M."/>
        </authorList>
    </citation>
    <scope>NUCLEOTIDE SEQUENCE [LARGE SCALE GENOMIC DNA]</scope>
    <source>
        <strain evidence="11 12">ALG-7-W6</strain>
    </source>
</reference>
<feature type="compositionally biased region" description="Polar residues" evidence="6">
    <location>
        <begin position="2740"/>
        <end position="2772"/>
    </location>
</feature>
<evidence type="ECO:0000259" key="10">
    <source>
        <dbReference type="Pfam" id="PF23576"/>
    </source>
</evidence>
<evidence type="ECO:0000313" key="12">
    <source>
        <dbReference type="Proteomes" id="UP000187455"/>
    </source>
</evidence>
<dbReference type="InterPro" id="IPR041677">
    <property type="entry name" value="DNA2/NAM7_AAA_11"/>
</dbReference>
<feature type="compositionally biased region" description="Basic residues" evidence="6">
    <location>
        <begin position="2630"/>
        <end position="2641"/>
    </location>
</feature>
<keyword evidence="3" id="KW-0378">Hydrolase</keyword>
<proteinExistence type="inferred from homology"/>
<keyword evidence="4 11" id="KW-0347">Helicase</keyword>
<dbReference type="GO" id="GO:0016604">
    <property type="term" value="C:nuclear body"/>
    <property type="evidence" value="ECO:0007669"/>
    <property type="project" value="TreeGrafter"/>
</dbReference>
<dbReference type="GO" id="GO:0005694">
    <property type="term" value="C:chromosome"/>
    <property type="evidence" value="ECO:0007669"/>
    <property type="project" value="UniProtKB-ARBA"/>
</dbReference>
<dbReference type="CDD" id="cd18042">
    <property type="entry name" value="DEXXQc_SETX"/>
    <property type="match status" value="1"/>
</dbReference>
<dbReference type="Pfam" id="PF13087">
    <property type="entry name" value="AAA_12"/>
    <property type="match status" value="1"/>
</dbReference>
<dbReference type="CDD" id="cd18808">
    <property type="entry name" value="SF1_C_Upf1"/>
    <property type="match status" value="1"/>
</dbReference>
<comment type="caution">
    <text evidence="11">The sequence shown here is derived from an EMBL/GenBank/DDBJ whole genome shotgun (WGS) entry which is preliminary data.</text>
</comment>
<dbReference type="GO" id="GO:0006369">
    <property type="term" value="P:termination of RNA polymerase II transcription"/>
    <property type="evidence" value="ECO:0007669"/>
    <property type="project" value="TreeGrafter"/>
</dbReference>
<dbReference type="STRING" id="133383.A0A1R0GY31"/>
<dbReference type="Gene3D" id="3.40.50.300">
    <property type="entry name" value="P-loop containing nucleotide triphosphate hydrolases"/>
    <property type="match status" value="2"/>
</dbReference>
<feature type="region of interest" description="Disordered" evidence="6">
    <location>
        <begin position="2609"/>
        <end position="2651"/>
    </location>
</feature>
<sequence>MMDVFSMEDTPHSLEFKSKLAHQISKCSTCVIAYQDSKKNLEQRCLKIYEESSVAEFFKKLSEWDSTRLITNLKNSDFDENVLTSIFEALRAPNLILDFPELYYTLEKTLENCILNNSYPKMKSRVLFGLAPLSISSNSLISKWAKKVLKNSEGKYNLEDYNSGIKNVIGSVISFVTDPSVAKNPAIENDIIFNLLSANSKLSIDNIWQSLVSLLNKIDNQVISRIEIDFPNLAAGVFRGILNHQSNLTGVLLLFRWIFVNFEPIKLWEDIGKSLKIVPTDMILTILNSEFSRTLLNHRDDNDVIFQYRYPQIDEPACKKSLKRLKGLLGWIEPFSKSVISYSAFKDTELKSLRSLVSSFFNSLMAYWKDGSTIPIINKSATFLISIYFVQFIINSINPEMKPKISDVVSKLLIHISEIVTGDSELSECDYLVSCAESLVSSVLLSDLDTIYDFCSLVGSENSKSNIKNMLSPELWLKISQTPSNIELVKVTLFITSNLFMIDYSPSTMRNYESKFFPNDKLLIESKNWFTEFRLNLSSQMTGYIECINSSLKDNNKEESIAFEKSILQPLFRFLVGSDYKLISATSKIATQSYISFVDSDFSNVSFHGNLGLIYKSAKVLSQNHSVAGIKELIVLLNEWNHLYNNRIPLSKSSINISWLICGYINGLPDYQTLNSIFEEQSMFETNPKISLGSDLDSELNNQLEFDSMDLTEIITNIYIWLEVMIKSIVIGDWDEKVESVSIINENTVVSQIYATESIFSTLEALFKYCKPSDQISFEIINLLLNLMSKWPNSIPVLGHENLILNILLGLVSNIQNSEITLESELLDLFSNSPISNSTLSKSLVKSISIQCFNLTDKKGEYLKDSSSIKKVPKSENLSSEINSDFIEDFDIGDEMDQFELESLLNSLEKTIPGISNPPISNSGSELGSDSIHQELNFSSNLPSSDVEKNDIDIYLSSRSSGKKNKSLLSDWFTKETDKNKIYQSVKSFKPPKHSRVSNSLISRLNDSSNAAKKSFSHKSKFDPTSENSSLINQIRRENYAYSKDSSSKKFINSYSRPVVHRIDRPITQVPRSLSLHSNKASNNYRKTPIFSEDNDNVITFSRDDFKIKKSSVGVVVSSSSSSDSDSSECDERKSKSKGLKALINSDKISDGPISLRHKEHTKRSITFQRGDKHLRMNKSGLIKPISRFTEAQLKIRQEELAKKRLMPSLGNLHMVILAWSFEDSGKLPPNLPGPLKKVPKTFNSVEEYHRIFEPLLLSECWAQFQRSIEETADLSTVLATVMSRASVDKFGDITLMLNSSDASQWAENDMIMFASELKSQQNTLHKGIATNDRYSNSTSDKNRERFKNRITFIAKVQSISFRKTLANVVVRTNFDKIYCPGSPTLMNSVFVNSKWDALKLMSLVPIHREYAALASIKYLPSHLLDNILNPRIPPSPKNDINDVNKIIKTYNVNKPQAEAILSSIDRVGFTLIQGPPGTGKTKTILALLSMLLNHNLKQDDPNLLNSSEKFIPDVPSDYTKGKILVCAPSNAAVDEIVQRLKEGVYDKNGKIFVPEIVRIGQGENINSSVRDLSLDQLVEDQLLKANSLIDSNVSSSVNSTDPAILAITAQKVFNSSMNSQKLLRKQLDSINDEREKARLIEVSAIKNDESKVLLEIQKKISVLTRAKNTLSRQLNEKRNQSFQYSKNLDSVRRSVKNQIISKAQIICSTLSGSGHEILASMAKFFETVIIDEAAQSIELSSIIPLKYSPKRVILVGDPNQLPPTVLSLDAAKFGYEQSLFVRLQQNCPNIVNLLSIQYRMHPEISSFPSKLFYENLLKDGDDMIDKKSAIWHDSKYFTPFHFFGVYSKETVGRGYSLFNLGEIDFICSLVFKLVSNNPTVNFFHRIGIITPYKQQLRELKKSFARNFGRKVLDSIDFNTVDGFQGQEKDIIIFSTVRSNENGIGFLNDLRRMNVAITRARNSLFIVADPRAMSSNEKWEMLLENSKLRGIYTDDVRRVPELSIKGPYPKIDLENLLNEDYDWKNSTNPKIDHSLSRIEIKEISNSNSNSLKPSILGTNIPEVKPQKDPSHKNIEIIDVEEINEMNKKDFINPPLLDGTLIIEDILSGNVKIRPKLGANKDIKSPNNASSLSLIVSELTPIAEYENLEANNDKFLAQNLEENSGLSVETTLDSTTINNNSVSNQRKHLIFSESSRNSPIMEVITQMGSIQAYSPEESKDLLPVYSESTTINSREYYNLEIVSNPVKGKNSYINSERNVDLEYKSDLNNSDIKLNKNPFDRPSSSNDKDVRSDRKYIKSYEGTEYEPGEVRNSSPPLNSNYEVSDEKNINQFHEYEDGEIFKAAGLPIRPSKEIIENHRNSRELDINYKSYQNMDNRDSTYKDGYRRQPLNYKMANETYSMGLEKSYDDFNPEKNTIGRDNFVGRNINVKYNNEEYDKYKYEDYRNRNRDQDRDRVININDEGLTGLKGIPETYPSREFISISNKTYYEKNKSHEDNFSYYRESRKSSNEYLREPKLYKRSISPNSKSSNSRNYRNRSRSKSRRISRSRSRSRRISRSRSRSKRISRSRSVSRNSSNEDLKSDRYRYSKYDSRYYSREYRSIYDSSKNFDRRNYSRSKSPSYYRSRDKKLNRSRSRSLSRNRKSIEQYNNDKRNIEEQSYHIKKSVSSSLFKYEDLSNSYKVIDSMNGIDINSKNSARDNHFDEKKDTDRSNTNFNFIAIKNGEYIDSSFNKNDMCKDSSKSIQKNNSGRVENIFNDNSIPDKNQSRSNENKASGSFIVSEDKYLNNRLSNENKSDNISSYKIENNSTKYDKDISTIPIPKTNSSKKDIVQVFKGPNAIRNKSSEPMIPKTSSTLKRKIQAISSKTENKHPVNPTSNVNSKRNAKLIGSSKGSNVNNLSEISDSSIPKHIIFNSTTLDKSGPYNGISSKPINEPKPFRKVYNSSENRVGEVPKSKNIINTRSKV</sequence>
<dbReference type="Pfam" id="PF23576">
    <property type="entry name" value="SEN1_barrel"/>
    <property type="match status" value="1"/>
</dbReference>
<dbReference type="GO" id="GO:0005524">
    <property type="term" value="F:ATP binding"/>
    <property type="evidence" value="ECO:0007669"/>
    <property type="project" value="UniProtKB-KW"/>
</dbReference>
<feature type="domain" description="Helicase Sen1 N-terminal" evidence="7">
    <location>
        <begin position="17"/>
        <end position="590"/>
    </location>
</feature>
<gene>
    <name evidence="11" type="ORF">AYI68_g4079</name>
</gene>
<dbReference type="Pfam" id="PF13086">
    <property type="entry name" value="AAA_11"/>
    <property type="match status" value="1"/>
</dbReference>
<dbReference type="InterPro" id="IPR047187">
    <property type="entry name" value="SF1_C_Upf1"/>
</dbReference>
<dbReference type="EMBL" id="LSSL01002144">
    <property type="protein sequence ID" value="OLY81811.1"/>
    <property type="molecule type" value="Genomic_DNA"/>
</dbReference>
<evidence type="ECO:0000256" key="6">
    <source>
        <dbReference type="SAM" id="MobiDB-lite"/>
    </source>
</evidence>
<evidence type="ECO:0000256" key="2">
    <source>
        <dbReference type="ARBA" id="ARBA00022741"/>
    </source>
</evidence>
<feature type="compositionally biased region" description="Basic and acidic residues" evidence="6">
    <location>
        <begin position="2642"/>
        <end position="2651"/>
    </location>
</feature>
<feature type="compositionally biased region" description="Basic residues" evidence="6">
    <location>
        <begin position="2533"/>
        <end position="2566"/>
    </location>
</feature>
<comment type="similarity">
    <text evidence="1">Belongs to the DNA2/NAM7 helicase family.</text>
</comment>